<dbReference type="GO" id="GO:0006629">
    <property type="term" value="P:lipid metabolic process"/>
    <property type="evidence" value="ECO:0007669"/>
    <property type="project" value="InterPro"/>
</dbReference>
<dbReference type="Gene3D" id="3.20.20.190">
    <property type="entry name" value="Phosphatidylinositol (PI) phosphodiesterase"/>
    <property type="match status" value="1"/>
</dbReference>
<evidence type="ECO:0000313" key="2">
    <source>
        <dbReference type="EMBL" id="QGY43336.1"/>
    </source>
</evidence>
<dbReference type="InterPro" id="IPR017946">
    <property type="entry name" value="PLC-like_Pdiesterase_TIM-brl"/>
</dbReference>
<sequence>MKRRKFIKNTSLTALLTSPPLFVETGSQEKNINSLNRVMRESHRGFSQLYPENTIPAFEEAIKAGVDRIEMDLRLSSDGELVVIHDETVDRTTNGKGKVTELTFSELRELDAGSWKSSKFKGLKIPALEEVFKIAKNNCFVNIDLKDANAVEKMVKLAVQMDMTDQIVITGKIPECTKTIRKQNNRITMFHEFRDDFVIQHPRLAVRAIREQQIPGSLINFQAASKTFIRESKLHGLSVSVWGVLEETDMKNLIEMGVDSIMTDNLLLLNKLLS</sequence>
<dbReference type="PANTHER" id="PTHR46211:SF14">
    <property type="entry name" value="GLYCEROPHOSPHODIESTER PHOSPHODIESTERASE"/>
    <property type="match status" value="1"/>
</dbReference>
<evidence type="ECO:0000313" key="3">
    <source>
        <dbReference type="Proteomes" id="UP000428260"/>
    </source>
</evidence>
<gene>
    <name evidence="2" type="ORF">GM418_06580</name>
</gene>
<dbReference type="GO" id="GO:0008081">
    <property type="term" value="F:phosphoric diester hydrolase activity"/>
    <property type="evidence" value="ECO:0007669"/>
    <property type="project" value="InterPro"/>
</dbReference>
<dbReference type="InterPro" id="IPR030395">
    <property type="entry name" value="GP_PDE_dom"/>
</dbReference>
<protein>
    <recommendedName>
        <fullName evidence="1">GP-PDE domain-containing protein</fullName>
    </recommendedName>
</protein>
<dbReference type="Pfam" id="PF03009">
    <property type="entry name" value="GDPD"/>
    <property type="match status" value="1"/>
</dbReference>
<dbReference type="PANTHER" id="PTHR46211">
    <property type="entry name" value="GLYCEROPHOSPHORYL DIESTER PHOSPHODIESTERASE"/>
    <property type="match status" value="1"/>
</dbReference>
<evidence type="ECO:0000259" key="1">
    <source>
        <dbReference type="PROSITE" id="PS51704"/>
    </source>
</evidence>
<dbReference type="AlphaFoldDB" id="A0A6I6JKL0"/>
<dbReference type="EMBL" id="CP046401">
    <property type="protein sequence ID" value="QGY43336.1"/>
    <property type="molecule type" value="Genomic_DNA"/>
</dbReference>
<dbReference type="PROSITE" id="PS50007">
    <property type="entry name" value="PIPLC_X_DOMAIN"/>
    <property type="match status" value="1"/>
</dbReference>
<organism evidence="2 3">
    <name type="scientific">Maribellus comscasis</name>
    <dbReference type="NCBI Taxonomy" id="2681766"/>
    <lineage>
        <taxon>Bacteria</taxon>
        <taxon>Pseudomonadati</taxon>
        <taxon>Bacteroidota</taxon>
        <taxon>Bacteroidia</taxon>
        <taxon>Marinilabiliales</taxon>
        <taxon>Prolixibacteraceae</taxon>
        <taxon>Maribellus</taxon>
    </lineage>
</organism>
<dbReference type="PROSITE" id="PS51704">
    <property type="entry name" value="GP_PDE"/>
    <property type="match status" value="1"/>
</dbReference>
<keyword evidence="3" id="KW-1185">Reference proteome</keyword>
<accession>A0A6I6JKL0</accession>
<reference evidence="2 3" key="1">
    <citation type="submission" date="2019-11" db="EMBL/GenBank/DDBJ databases">
        <authorList>
            <person name="Zheng R.K."/>
            <person name="Sun C.M."/>
        </authorList>
    </citation>
    <scope>NUCLEOTIDE SEQUENCE [LARGE SCALE GENOMIC DNA]</scope>
    <source>
        <strain evidence="2 3">WC007</strain>
    </source>
</reference>
<proteinExistence type="predicted"/>
<dbReference type="SUPFAM" id="SSF51695">
    <property type="entry name" value="PLC-like phosphodiesterases"/>
    <property type="match status" value="1"/>
</dbReference>
<name>A0A6I6JKL0_9BACT</name>
<dbReference type="KEGG" id="mcos:GM418_06580"/>
<dbReference type="Proteomes" id="UP000428260">
    <property type="component" value="Chromosome"/>
</dbReference>
<feature type="domain" description="GP-PDE" evidence="1">
    <location>
        <begin position="38"/>
        <end position="273"/>
    </location>
</feature>
<dbReference type="RefSeq" id="WP_158864363.1">
    <property type="nucleotide sequence ID" value="NZ_CP046401.1"/>
</dbReference>